<dbReference type="Proteomes" id="UP001362999">
    <property type="component" value="Unassembled WGS sequence"/>
</dbReference>
<comment type="caution">
    <text evidence="5">The sequence shown here is derived from an EMBL/GenBank/DDBJ whole genome shotgun (WGS) entry which is preliminary data.</text>
</comment>
<dbReference type="Pfam" id="PF24883">
    <property type="entry name" value="NPHP3_N"/>
    <property type="match status" value="1"/>
</dbReference>
<dbReference type="SUPFAM" id="SSF52540">
    <property type="entry name" value="P-loop containing nucleoside triphosphate hydrolases"/>
    <property type="match status" value="1"/>
</dbReference>
<feature type="domain" description="Nephrocystin 3-like N-terminal" evidence="4">
    <location>
        <begin position="235"/>
        <end position="379"/>
    </location>
</feature>
<evidence type="ECO:0000313" key="5">
    <source>
        <dbReference type="EMBL" id="KAK7008318.1"/>
    </source>
</evidence>
<dbReference type="InterPro" id="IPR036322">
    <property type="entry name" value="WD40_repeat_dom_sf"/>
</dbReference>
<feature type="repeat" description="WD" evidence="3">
    <location>
        <begin position="999"/>
        <end position="1032"/>
    </location>
</feature>
<organism evidence="5 6">
    <name type="scientific">Favolaschia claudopus</name>
    <dbReference type="NCBI Taxonomy" id="2862362"/>
    <lineage>
        <taxon>Eukaryota</taxon>
        <taxon>Fungi</taxon>
        <taxon>Dikarya</taxon>
        <taxon>Basidiomycota</taxon>
        <taxon>Agaricomycotina</taxon>
        <taxon>Agaricomycetes</taxon>
        <taxon>Agaricomycetidae</taxon>
        <taxon>Agaricales</taxon>
        <taxon>Marasmiineae</taxon>
        <taxon>Mycenaceae</taxon>
        <taxon>Favolaschia</taxon>
    </lineage>
</organism>
<dbReference type="SMART" id="SM00320">
    <property type="entry name" value="WD40"/>
    <property type="match status" value="10"/>
</dbReference>
<feature type="repeat" description="WD" evidence="3">
    <location>
        <begin position="1075"/>
        <end position="1116"/>
    </location>
</feature>
<dbReference type="PROSITE" id="PS50082">
    <property type="entry name" value="WD_REPEATS_2"/>
    <property type="match status" value="5"/>
</dbReference>
<evidence type="ECO:0000259" key="4">
    <source>
        <dbReference type="Pfam" id="PF24883"/>
    </source>
</evidence>
<keyword evidence="2" id="KW-0677">Repeat</keyword>
<feature type="repeat" description="WD" evidence="3">
    <location>
        <begin position="1127"/>
        <end position="1161"/>
    </location>
</feature>
<protein>
    <submittedName>
        <fullName evidence="5">WD40-repeat-containing domain protein</fullName>
    </submittedName>
</protein>
<proteinExistence type="predicted"/>
<dbReference type="PRINTS" id="PR00320">
    <property type="entry name" value="GPROTEINBRPT"/>
</dbReference>
<dbReference type="EMBL" id="JAWWNJ010000068">
    <property type="protein sequence ID" value="KAK7008318.1"/>
    <property type="molecule type" value="Genomic_DNA"/>
</dbReference>
<evidence type="ECO:0000256" key="3">
    <source>
        <dbReference type="PROSITE-ProRule" id="PRU00221"/>
    </source>
</evidence>
<dbReference type="Gene3D" id="3.40.50.300">
    <property type="entry name" value="P-loop containing nucleotide triphosphate hydrolases"/>
    <property type="match status" value="1"/>
</dbReference>
<feature type="repeat" description="WD" evidence="3">
    <location>
        <begin position="767"/>
        <end position="808"/>
    </location>
</feature>
<dbReference type="SUPFAM" id="SSF50978">
    <property type="entry name" value="WD40 repeat-like"/>
    <property type="match status" value="2"/>
</dbReference>
<dbReference type="InterPro" id="IPR020472">
    <property type="entry name" value="WD40_PAC1"/>
</dbReference>
<dbReference type="PROSITE" id="PS00678">
    <property type="entry name" value="WD_REPEATS_1"/>
    <property type="match status" value="3"/>
</dbReference>
<accession>A0AAW0AG36</accession>
<dbReference type="InterPro" id="IPR056884">
    <property type="entry name" value="NPHP3-like_N"/>
</dbReference>
<dbReference type="InterPro" id="IPR059179">
    <property type="entry name" value="MLKL-like_MCAfunc"/>
</dbReference>
<dbReference type="InterPro" id="IPR001680">
    <property type="entry name" value="WD40_rpt"/>
</dbReference>
<dbReference type="PANTHER" id="PTHR44019">
    <property type="entry name" value="WD REPEAT-CONTAINING PROTEIN 55"/>
    <property type="match status" value="1"/>
</dbReference>
<dbReference type="PANTHER" id="PTHR44019:SF8">
    <property type="entry name" value="POC1 CENTRIOLAR PROTEIN HOMOLOG"/>
    <property type="match status" value="1"/>
</dbReference>
<evidence type="ECO:0000256" key="1">
    <source>
        <dbReference type="ARBA" id="ARBA00022574"/>
    </source>
</evidence>
<gene>
    <name evidence="5" type="ORF">R3P38DRAFT_3592392</name>
</gene>
<keyword evidence="1 3" id="KW-0853">WD repeat</keyword>
<dbReference type="CDD" id="cd00200">
    <property type="entry name" value="WD40"/>
    <property type="match status" value="1"/>
</dbReference>
<reference evidence="5 6" key="1">
    <citation type="journal article" date="2024" name="J Genomics">
        <title>Draft genome sequencing and assembly of Favolaschia claudopus CIRM-BRFM 2984 isolated from oak limbs.</title>
        <authorList>
            <person name="Navarro D."/>
            <person name="Drula E."/>
            <person name="Chaduli D."/>
            <person name="Cazenave R."/>
            <person name="Ahrendt S."/>
            <person name="Wang J."/>
            <person name="Lipzen A."/>
            <person name="Daum C."/>
            <person name="Barry K."/>
            <person name="Grigoriev I.V."/>
            <person name="Favel A."/>
            <person name="Rosso M.N."/>
            <person name="Martin F."/>
        </authorList>
    </citation>
    <scope>NUCLEOTIDE SEQUENCE [LARGE SCALE GENOMIC DNA]</scope>
    <source>
        <strain evidence="5 6">CIRM-BRFM 2984</strain>
    </source>
</reference>
<feature type="repeat" description="WD" evidence="3">
    <location>
        <begin position="957"/>
        <end position="998"/>
    </location>
</feature>
<dbReference type="CDD" id="cd21037">
    <property type="entry name" value="MLKL_NTD"/>
    <property type="match status" value="1"/>
</dbReference>
<dbReference type="InterPro" id="IPR050505">
    <property type="entry name" value="WDR55/POC1"/>
</dbReference>
<dbReference type="InterPro" id="IPR019775">
    <property type="entry name" value="WD40_repeat_CS"/>
</dbReference>
<evidence type="ECO:0000256" key="2">
    <source>
        <dbReference type="ARBA" id="ARBA00022737"/>
    </source>
</evidence>
<keyword evidence="6" id="KW-1185">Reference proteome</keyword>
<dbReference type="Gene3D" id="2.130.10.10">
    <property type="entry name" value="YVTN repeat-like/Quinoprotein amine dehydrogenase"/>
    <property type="match status" value="5"/>
</dbReference>
<dbReference type="InterPro" id="IPR015943">
    <property type="entry name" value="WD40/YVTN_repeat-like_dom_sf"/>
</dbReference>
<sequence length="1425" mass="156924">MSQRPYFGNAALDGFITALDVTKEVSVLFPPLQAAVGGMRALIEVFQRAAANQDNIQTLTAFIARLNQVMTTSMPDAKSSPDALKRRLEQFSDEVQQIAKDIIQLGSQSYPLQVLKGESVEGEIGDKIRSLSWCIQNFLDLKFTIRGEFQHVQDRFDRLEDAIGDLKTEMHQLHTSTDLLPRIAIQALFDYSLSSRVSCDVNTRREALATVYHWLAPLDPRLADLPPQLFAVNEKATVFWIYGVAGTGKSTLAQTIANWCDELGLLGASFFCAREGERNNVQLIVPSIVRQLSGLSDTFRAAVVKAMKANPEIHSAVAARQVQKLLVEPLQEADDFPRKTIIIDALDECNDTEAVSVILKALSVHISGLNRLKFLITSRPVPNVDAGFRNQLLFQNTQQFSLADIPPPTTEADIANFLRNRLTAIQQDFCVADTWPINDEIEALVKLAGGLFIFAATAVKFIADNNVNNPEDQLSALLQPSARIPRTTSSPFTHLDGLYLQVLHLAYPNPDHSIKADMKIVLGSITLLRDGLSPGSLDMLFGLRIGSVRRILRGVHSIITVPSAEEPIRVIHKSFSDFLIDPSRCSDKQFLVKVSLQQTVITKACLKTLALLSRDICGVQNESLLNHEIPNLFQRVHQFISPQLQYACRYWASHLQVAEVDQEILDLLDTFCKQKLVNWLEVLSLLGDLDFALEALQSAQEVLKILPLPITDVPRVVHSFYPALSTSCFQAYRCAVPFSPANTLFHTFYSSPAHEPVAIRTVMPQLWKAHTGWVQSVAYSPDGSKIVSGSMDTSLRLWDARTGAQLNVLQGHSGTVFSAVFSPTAKEIIIWDAATGACLETQTWHQKEVRSVAYSPVGNYAASGSYAAGDHTVLTGHWGDIYNVVFSSDGEDAGRLWDVATASHVQELKHELDAYSVLIVMSIAISQDKKIITCGLADGSISMWNSDGSRWIRTNTLQQHGNAVWAVHFSPDDHTFASGSWDRTICLWNSRTGAHLETLHEHSDQVLTIDFSPNGLWLASGSCDTTVRIWRVPQSALHSGIHSHFQPQNKISDPGAEGLKFDVESGTYLCYGPGPEHHASPVRAVAFSPDGSLLATGAWDGKIRLWDVVSGDRRKTLWLEVIPKGQITSLQWSCGGDLIAASGGDGNIRIWDIERAVCVQTATVHTATVWIAHFVGKDKALSSSDDCTIRSWTVSTAGLTGQPEEMETIFQGPGPIYTIALSPESNLILSSALDLESPGSRRGFPTLRLHNRDLQTVIWQWRLWETVASLSFSHDCTRAVCGTGTGIIILLDLTKSSTENPTVNLNSGFVMDQWESGDGKIIEHVSFSSGEHAVVSDSSFTQLPEAFLPLSAAKGEGDSDRCFLLDGWLWRVNHSGRHRLCWVPPNYRHTQTTAKIYMGSMAIKGTVVGFGTNAGWAVIIDASTR</sequence>
<name>A0AAW0AG36_9AGAR</name>
<dbReference type="PROSITE" id="PS50294">
    <property type="entry name" value="WD_REPEATS_REGION"/>
    <property type="match status" value="4"/>
</dbReference>
<evidence type="ECO:0000313" key="6">
    <source>
        <dbReference type="Proteomes" id="UP001362999"/>
    </source>
</evidence>
<dbReference type="Pfam" id="PF00400">
    <property type="entry name" value="WD40"/>
    <property type="match status" value="7"/>
</dbReference>
<dbReference type="InterPro" id="IPR027417">
    <property type="entry name" value="P-loop_NTPase"/>
</dbReference>